<dbReference type="PANTHER" id="PTHR31945">
    <property type="entry name" value="TRANSCRIPTION FACTOR SCREAM2-RELATED"/>
    <property type="match status" value="1"/>
</dbReference>
<evidence type="ECO:0000256" key="5">
    <source>
        <dbReference type="SAM" id="MobiDB-lite"/>
    </source>
</evidence>
<sequence>MFKVNTEQLLFDRGSSFLILYIPSYFPFFLSQLVHLLSKKMENMVEENNNYLETTMFFHPDSYLDEPIMSSYYDSSSPEGAQSSKNIVSERIRRNKLKEKLFALRALVPKITKMDKASIVKDAIGYIEELQKQDRRIQGELSELESETSNKNSTHLQHETFDFSKPKRPTTLDEQQYGYHSSPIDVLQLRVSSMKDKTVVVNLTCIKRRDTMVKLCDVFESLNIKIISATIFASSGTLLHTSFIEADEEESNLLKLRIETAIASLNNRDSPMSS</sequence>
<evidence type="ECO:0000313" key="8">
    <source>
        <dbReference type="EMBL" id="KAL3368598.1"/>
    </source>
</evidence>
<evidence type="ECO:0000313" key="9">
    <source>
        <dbReference type="Proteomes" id="UP001627284"/>
    </source>
</evidence>
<keyword evidence="6" id="KW-0472">Membrane</keyword>
<dbReference type="SUPFAM" id="SSF47459">
    <property type="entry name" value="HLH, helix-loop-helix DNA-binding domain"/>
    <property type="match status" value="1"/>
</dbReference>
<dbReference type="InterPro" id="IPR054502">
    <property type="entry name" value="bHLH-TF_ACT-like_plant"/>
</dbReference>
<comment type="caution">
    <text evidence="8">The sequence shown here is derived from an EMBL/GenBank/DDBJ whole genome shotgun (WGS) entry which is preliminary data.</text>
</comment>
<feature type="region of interest" description="Disordered" evidence="5">
    <location>
        <begin position="142"/>
        <end position="167"/>
    </location>
</feature>
<name>A0ABD2UM47_9SOLN</name>
<evidence type="ECO:0000256" key="6">
    <source>
        <dbReference type="SAM" id="Phobius"/>
    </source>
</evidence>
<dbReference type="Gene3D" id="4.10.280.10">
    <property type="entry name" value="Helix-loop-helix DNA-binding domain"/>
    <property type="match status" value="1"/>
</dbReference>
<keyword evidence="2" id="KW-0805">Transcription regulation</keyword>
<feature type="transmembrane region" description="Helical" evidence="6">
    <location>
        <begin position="18"/>
        <end position="37"/>
    </location>
</feature>
<keyword evidence="6" id="KW-0812">Transmembrane</keyword>
<accession>A0ABD2UM47</accession>
<keyword evidence="4" id="KW-0539">Nucleus</keyword>
<dbReference type="AlphaFoldDB" id="A0ABD2UM47"/>
<dbReference type="EMBL" id="JBJKTR010000005">
    <property type="protein sequence ID" value="KAL3368598.1"/>
    <property type="molecule type" value="Genomic_DNA"/>
</dbReference>
<organism evidence="8 9">
    <name type="scientific">Solanum stoloniferum</name>
    <dbReference type="NCBI Taxonomy" id="62892"/>
    <lineage>
        <taxon>Eukaryota</taxon>
        <taxon>Viridiplantae</taxon>
        <taxon>Streptophyta</taxon>
        <taxon>Embryophyta</taxon>
        <taxon>Tracheophyta</taxon>
        <taxon>Spermatophyta</taxon>
        <taxon>Magnoliopsida</taxon>
        <taxon>eudicotyledons</taxon>
        <taxon>Gunneridae</taxon>
        <taxon>Pentapetalae</taxon>
        <taxon>asterids</taxon>
        <taxon>lamiids</taxon>
        <taxon>Solanales</taxon>
        <taxon>Solanaceae</taxon>
        <taxon>Solanoideae</taxon>
        <taxon>Solaneae</taxon>
        <taxon>Solanum</taxon>
    </lineage>
</organism>
<keyword evidence="6" id="KW-1133">Transmembrane helix</keyword>
<reference evidence="8 9" key="1">
    <citation type="submission" date="2024-05" db="EMBL/GenBank/DDBJ databases">
        <title>De novo assembly of an allotetraploid wild potato.</title>
        <authorList>
            <person name="Hosaka A.J."/>
        </authorList>
    </citation>
    <scope>NUCLEOTIDE SEQUENCE [LARGE SCALE GENOMIC DNA]</scope>
    <source>
        <tissue evidence="8">Young leaves</tissue>
    </source>
</reference>
<evidence type="ECO:0000256" key="2">
    <source>
        <dbReference type="ARBA" id="ARBA00023015"/>
    </source>
</evidence>
<proteinExistence type="predicted"/>
<dbReference type="InterPro" id="IPR051358">
    <property type="entry name" value="TF_AMS/ICE1/BHLH6-like"/>
</dbReference>
<dbReference type="Pfam" id="PF00010">
    <property type="entry name" value="HLH"/>
    <property type="match status" value="1"/>
</dbReference>
<dbReference type="Proteomes" id="UP001627284">
    <property type="component" value="Unassembled WGS sequence"/>
</dbReference>
<comment type="subcellular location">
    <subcellularLocation>
        <location evidence="1">Nucleus</location>
    </subcellularLocation>
</comment>
<evidence type="ECO:0000256" key="4">
    <source>
        <dbReference type="ARBA" id="ARBA00023242"/>
    </source>
</evidence>
<dbReference type="Pfam" id="PF22754">
    <property type="entry name" value="bHLH-TF_ACT-like_plant"/>
    <property type="match status" value="1"/>
</dbReference>
<dbReference type="PANTHER" id="PTHR31945:SF90">
    <property type="entry name" value="BHLH DOMAIN-CONTAINING PROTEIN"/>
    <property type="match status" value="1"/>
</dbReference>
<dbReference type="InterPro" id="IPR036638">
    <property type="entry name" value="HLH_DNA-bd_sf"/>
</dbReference>
<keyword evidence="9" id="KW-1185">Reference proteome</keyword>
<dbReference type="SMART" id="SM00353">
    <property type="entry name" value="HLH"/>
    <property type="match status" value="1"/>
</dbReference>
<evidence type="ECO:0000256" key="3">
    <source>
        <dbReference type="ARBA" id="ARBA00023163"/>
    </source>
</evidence>
<feature type="domain" description="BHLH" evidence="7">
    <location>
        <begin position="81"/>
        <end position="130"/>
    </location>
</feature>
<evidence type="ECO:0000259" key="7">
    <source>
        <dbReference type="PROSITE" id="PS50888"/>
    </source>
</evidence>
<feature type="compositionally biased region" description="Basic and acidic residues" evidence="5">
    <location>
        <begin position="156"/>
        <end position="165"/>
    </location>
</feature>
<dbReference type="PROSITE" id="PS50888">
    <property type="entry name" value="BHLH"/>
    <property type="match status" value="1"/>
</dbReference>
<gene>
    <name evidence="8" type="ORF">AABB24_009453</name>
</gene>
<evidence type="ECO:0000256" key="1">
    <source>
        <dbReference type="ARBA" id="ARBA00004123"/>
    </source>
</evidence>
<keyword evidence="3" id="KW-0804">Transcription</keyword>
<protein>
    <recommendedName>
        <fullName evidence="7">BHLH domain-containing protein</fullName>
    </recommendedName>
</protein>
<dbReference type="GO" id="GO:0005634">
    <property type="term" value="C:nucleus"/>
    <property type="evidence" value="ECO:0007669"/>
    <property type="project" value="UniProtKB-SubCell"/>
</dbReference>
<dbReference type="GO" id="GO:0080090">
    <property type="term" value="P:regulation of primary metabolic process"/>
    <property type="evidence" value="ECO:0007669"/>
    <property type="project" value="UniProtKB-ARBA"/>
</dbReference>
<dbReference type="InterPro" id="IPR011598">
    <property type="entry name" value="bHLH_dom"/>
</dbReference>